<dbReference type="GO" id="GO:0050485">
    <property type="term" value="F:oxidoreductase activity, acting on X-H and Y-H to form an X-Y bond, with a disulfide as acceptor"/>
    <property type="evidence" value="ECO:0007669"/>
    <property type="project" value="InterPro"/>
</dbReference>
<reference evidence="4" key="1">
    <citation type="submission" date="2016-10" db="EMBL/GenBank/DDBJ databases">
        <authorList>
            <person name="Varghese N."/>
            <person name="Submissions S."/>
        </authorList>
    </citation>
    <scope>NUCLEOTIDE SEQUENCE [LARGE SCALE GENOMIC DNA]</scope>
    <source>
        <strain evidence="4">CGMCC 1.10369</strain>
    </source>
</reference>
<keyword evidence="1" id="KW-0712">Selenocysteine</keyword>
<gene>
    <name evidence="3" type="ORF">SAMN04488053_102222</name>
</gene>
<organism evidence="3 4">
    <name type="scientific">Alkalicoccus daliensis</name>
    <dbReference type="NCBI Taxonomy" id="745820"/>
    <lineage>
        <taxon>Bacteria</taxon>
        <taxon>Bacillati</taxon>
        <taxon>Bacillota</taxon>
        <taxon>Bacilli</taxon>
        <taxon>Bacillales</taxon>
        <taxon>Bacillaceae</taxon>
        <taxon>Alkalicoccus</taxon>
    </lineage>
</organism>
<accession>A0A1H0CT43</accession>
<evidence type="ECO:0000313" key="4">
    <source>
        <dbReference type="Proteomes" id="UP000198778"/>
    </source>
</evidence>
<keyword evidence="2" id="KW-0560">Oxidoreductase</keyword>
<name>A0A1H0CT43_9BACI</name>
<sequence length="157" mass="17764">MLAAVKDKYFQLLAKRSIKKFGREKIQSLVIPEKPMSEWRVSFLTTAGVHLAEEDPFDVEAGDWSVRFIPADTEPEKLTVSHTHYDTKAVKEDVNTVFPLHALRDLEAEKKIGAVTPTLFGMMGYIPRTDKLMKKSVPIILKRLQEENADILLLSPG</sequence>
<dbReference type="InterPro" id="IPR010187">
    <property type="entry name" value="Various_sel_PB"/>
</dbReference>
<dbReference type="EMBL" id="FNIL01000002">
    <property type="protein sequence ID" value="SDN61056.1"/>
    <property type="molecule type" value="Genomic_DNA"/>
</dbReference>
<dbReference type="STRING" id="745820.SAMN04488053_102222"/>
<dbReference type="Pfam" id="PF07355">
    <property type="entry name" value="GRDB"/>
    <property type="match status" value="1"/>
</dbReference>
<dbReference type="Proteomes" id="UP000198778">
    <property type="component" value="Unassembled WGS sequence"/>
</dbReference>
<evidence type="ECO:0000313" key="3">
    <source>
        <dbReference type="EMBL" id="SDN61056.1"/>
    </source>
</evidence>
<proteinExistence type="predicted"/>
<dbReference type="RefSeq" id="WP_090841492.1">
    <property type="nucleotide sequence ID" value="NZ_FNIL01000002.1"/>
</dbReference>
<protein>
    <submittedName>
        <fullName evidence="3">Glycine/sarcosine/betaine reductase selenoprotein B (GRDB)</fullName>
    </submittedName>
</protein>
<dbReference type="AlphaFoldDB" id="A0A1H0CT43"/>
<keyword evidence="4" id="KW-1185">Reference proteome</keyword>
<evidence type="ECO:0000256" key="1">
    <source>
        <dbReference type="ARBA" id="ARBA00022933"/>
    </source>
</evidence>
<evidence type="ECO:0000256" key="2">
    <source>
        <dbReference type="ARBA" id="ARBA00023002"/>
    </source>
</evidence>
<dbReference type="OrthoDB" id="1550957at2"/>